<dbReference type="PANTHER" id="PTHR48081:SF32">
    <property type="entry name" value="ALPHA_BETA HYDROLASE FOLD-3 DOMAIN-CONTAINING PROTEIN"/>
    <property type="match status" value="1"/>
</dbReference>
<reference evidence="3" key="1">
    <citation type="submission" date="2025-08" db="UniProtKB">
        <authorList>
            <consortium name="Ensembl"/>
        </authorList>
    </citation>
    <scope>IDENTIFICATION</scope>
</reference>
<dbReference type="GO" id="GO:0016787">
    <property type="term" value="F:hydrolase activity"/>
    <property type="evidence" value="ECO:0007669"/>
    <property type="project" value="UniProtKB-KW"/>
</dbReference>
<feature type="domain" description="Alpha/beta hydrolase fold-3" evidence="2">
    <location>
        <begin position="297"/>
        <end position="353"/>
    </location>
</feature>
<dbReference type="Pfam" id="PF07859">
    <property type="entry name" value="Abhydrolase_3"/>
    <property type="match status" value="2"/>
</dbReference>
<dbReference type="Ensembl" id="ENSANAT00000047385.1">
    <property type="protein sequence ID" value="ENSANAP00000029357.1"/>
    <property type="gene ID" value="ENSANAG00000032471.1"/>
</dbReference>
<accession>A0A2K5E7Y4</accession>
<dbReference type="SUPFAM" id="SSF53474">
    <property type="entry name" value="alpha/beta-Hydrolases"/>
    <property type="match status" value="1"/>
</dbReference>
<dbReference type="GeneTree" id="ENSGT00940000157630"/>
<dbReference type="PANTHER" id="PTHR48081">
    <property type="entry name" value="AB HYDROLASE SUPERFAMILY PROTEIN C4A8.06C"/>
    <property type="match status" value="1"/>
</dbReference>
<evidence type="ECO:0000256" key="1">
    <source>
        <dbReference type="ARBA" id="ARBA00022801"/>
    </source>
</evidence>
<keyword evidence="1" id="KW-0378">Hydrolase</keyword>
<dbReference type="OMA" id="MIGYRKL"/>
<reference evidence="3" key="2">
    <citation type="submission" date="2025-09" db="UniProtKB">
        <authorList>
            <consortium name="Ensembl"/>
        </authorList>
    </citation>
    <scope>IDENTIFICATION</scope>
</reference>
<dbReference type="Proteomes" id="UP000233020">
    <property type="component" value="Unplaced"/>
</dbReference>
<gene>
    <name evidence="3" type="primary">AADACL4</name>
</gene>
<keyword evidence="4" id="KW-1185">Reference proteome</keyword>
<dbReference type="InterPro" id="IPR029058">
    <property type="entry name" value="AB_hydrolase_fold"/>
</dbReference>
<dbReference type="Gene3D" id="3.40.50.1820">
    <property type="entry name" value="alpha/beta hydrolase"/>
    <property type="match status" value="1"/>
</dbReference>
<dbReference type="InterPro" id="IPR050300">
    <property type="entry name" value="GDXG_lipolytic_enzyme"/>
</dbReference>
<organism evidence="3 4">
    <name type="scientific">Aotus nancymaae</name>
    <name type="common">Ma's night monkey</name>
    <dbReference type="NCBI Taxonomy" id="37293"/>
    <lineage>
        <taxon>Eukaryota</taxon>
        <taxon>Metazoa</taxon>
        <taxon>Chordata</taxon>
        <taxon>Craniata</taxon>
        <taxon>Vertebrata</taxon>
        <taxon>Euteleostomi</taxon>
        <taxon>Mammalia</taxon>
        <taxon>Eutheria</taxon>
        <taxon>Euarchontoglires</taxon>
        <taxon>Primates</taxon>
        <taxon>Haplorrhini</taxon>
        <taxon>Platyrrhini</taxon>
        <taxon>Aotidae</taxon>
        <taxon>Aotus</taxon>
    </lineage>
</organism>
<sequence length="380" mass="42745">MAVPWPVLLLALPVFFLGAFVWAVFEHFLTADVPATMQQRAKLEPCTGNILEKLGICSMPKFVRFLHDSLRIKKDPELVVTDLRFGTIPVRLFQPKAASSRRRRGIISYHGGGSVFGSLDCYHGLCNHLVQETDSVLLMIGYRMVPDHHSPAIFHDHINASIYFLKALETYGVDPSTVVVCGESIGGAAAATITQALVGRSDLPRIRAQVLVYPVVQAFCLQLPSFQQNQNVPFLSQKFMVTALCNYLAIDLSWRDAILNSSCVPPDVWRKYEKWLSPDNVPKKFKKRGFQPWSLEVSSLLADDEIIAQLPEAFLVSCENDILRDDSLLYKKRLEDQGVRVTWYHLEDGFHGSLIFFDKKALSFPCSLKIVNTVVYVKGI</sequence>
<dbReference type="AlphaFoldDB" id="A0A2K5E7Y4"/>
<dbReference type="STRING" id="37293.ENSANAP00000029357"/>
<evidence type="ECO:0000313" key="3">
    <source>
        <dbReference type="Ensembl" id="ENSANAP00000029357.1"/>
    </source>
</evidence>
<evidence type="ECO:0000259" key="2">
    <source>
        <dbReference type="Pfam" id="PF07859"/>
    </source>
</evidence>
<protein>
    <submittedName>
        <fullName evidence="3">Arylacetamide deacetylase like 4</fullName>
    </submittedName>
</protein>
<dbReference type="InterPro" id="IPR013094">
    <property type="entry name" value="AB_hydrolase_3"/>
</dbReference>
<proteinExistence type="predicted"/>
<feature type="domain" description="Alpha/beta hydrolase fold-3" evidence="2">
    <location>
        <begin position="107"/>
        <end position="260"/>
    </location>
</feature>
<evidence type="ECO:0000313" key="4">
    <source>
        <dbReference type="Proteomes" id="UP000233020"/>
    </source>
</evidence>
<name>A0A2K5E7Y4_AOTNA</name>